<evidence type="ECO:0000313" key="1">
    <source>
        <dbReference type="EMBL" id="CAG8830206.1"/>
    </source>
</evidence>
<reference evidence="1" key="1">
    <citation type="submission" date="2021-06" db="EMBL/GenBank/DDBJ databases">
        <authorList>
            <person name="Kallberg Y."/>
            <person name="Tangrot J."/>
            <person name="Rosling A."/>
        </authorList>
    </citation>
    <scope>NUCLEOTIDE SEQUENCE</scope>
    <source>
        <strain evidence="1">MA461A</strain>
    </source>
</reference>
<accession>A0ACA9S704</accession>
<organism evidence="1 2">
    <name type="scientific">Racocetra persica</name>
    <dbReference type="NCBI Taxonomy" id="160502"/>
    <lineage>
        <taxon>Eukaryota</taxon>
        <taxon>Fungi</taxon>
        <taxon>Fungi incertae sedis</taxon>
        <taxon>Mucoromycota</taxon>
        <taxon>Glomeromycotina</taxon>
        <taxon>Glomeromycetes</taxon>
        <taxon>Diversisporales</taxon>
        <taxon>Gigasporaceae</taxon>
        <taxon>Racocetra</taxon>
    </lineage>
</organism>
<dbReference type="Proteomes" id="UP000789920">
    <property type="component" value="Unassembled WGS sequence"/>
</dbReference>
<dbReference type="EMBL" id="CAJVQC010098711">
    <property type="protein sequence ID" value="CAG8830206.1"/>
    <property type="molecule type" value="Genomic_DNA"/>
</dbReference>
<protein>
    <submittedName>
        <fullName evidence="1">2514_t:CDS:1</fullName>
    </submittedName>
</protein>
<keyword evidence="2" id="KW-1185">Reference proteome</keyword>
<feature type="non-terminal residue" evidence="1">
    <location>
        <position position="1"/>
    </location>
</feature>
<comment type="caution">
    <text evidence="1">The sequence shown here is derived from an EMBL/GenBank/DDBJ whole genome shotgun (WGS) entry which is preliminary data.</text>
</comment>
<proteinExistence type="predicted"/>
<feature type="non-terminal residue" evidence="1">
    <location>
        <position position="85"/>
    </location>
</feature>
<gene>
    <name evidence="1" type="ORF">RPERSI_LOCUS27731</name>
</gene>
<evidence type="ECO:0000313" key="2">
    <source>
        <dbReference type="Proteomes" id="UP000789920"/>
    </source>
</evidence>
<sequence>IKEINTDIIDLLDSAVDKIKDKIVKDLDKEIKDEKNELQDDWMQLVEIETAGTDKLYLIKAIRDRLGEIAEMKSEPLILVLAPTE</sequence>
<name>A0ACA9S704_9GLOM</name>